<dbReference type="PANTHER" id="PTHR42905:SF16">
    <property type="entry name" value="CARBOXYPHOSPHONOENOLPYRUVATE PHOSPHONOMUTASE-LIKE PROTEIN (AFU_ORTHOLOGUE AFUA_5G07230)"/>
    <property type="match status" value="1"/>
</dbReference>
<dbReference type="RefSeq" id="XP_041552305.1">
    <property type="nucleotide sequence ID" value="XM_041699195.1"/>
</dbReference>
<dbReference type="CDD" id="cd00377">
    <property type="entry name" value="ICL_PEPM"/>
    <property type="match status" value="1"/>
</dbReference>
<dbReference type="SUPFAM" id="SSF51621">
    <property type="entry name" value="Phosphoenolpyruvate/pyruvate domain"/>
    <property type="match status" value="1"/>
</dbReference>
<dbReference type="GeneID" id="64970116"/>
<evidence type="ECO:0000313" key="2">
    <source>
        <dbReference type="Proteomes" id="UP000654913"/>
    </source>
</evidence>
<dbReference type="InterPro" id="IPR040442">
    <property type="entry name" value="Pyrv_kinase-like_dom_sf"/>
</dbReference>
<dbReference type="InterPro" id="IPR039556">
    <property type="entry name" value="ICL/PEPM"/>
</dbReference>
<organism evidence="1 2">
    <name type="scientific">Aspergillus puulaauensis</name>
    <dbReference type="NCBI Taxonomy" id="1220207"/>
    <lineage>
        <taxon>Eukaryota</taxon>
        <taxon>Fungi</taxon>
        <taxon>Dikarya</taxon>
        <taxon>Ascomycota</taxon>
        <taxon>Pezizomycotina</taxon>
        <taxon>Eurotiomycetes</taxon>
        <taxon>Eurotiomycetidae</taxon>
        <taxon>Eurotiales</taxon>
        <taxon>Aspergillaceae</taxon>
        <taxon>Aspergillus</taxon>
    </lineage>
</organism>
<accession>A0A7R8AII4</accession>
<dbReference type="OrthoDB" id="429143at2759"/>
<dbReference type="KEGG" id="apuu:APUU_20543A"/>
<dbReference type="AlphaFoldDB" id="A0A7R8AII4"/>
<gene>
    <name evidence="1" type="ORF">APUU_20543A</name>
</gene>
<dbReference type="InterPro" id="IPR015813">
    <property type="entry name" value="Pyrv/PenolPyrv_kinase-like_dom"/>
</dbReference>
<keyword evidence="2" id="KW-1185">Reference proteome</keyword>
<dbReference type="Proteomes" id="UP000654913">
    <property type="component" value="Chromosome 2"/>
</dbReference>
<evidence type="ECO:0008006" key="3">
    <source>
        <dbReference type="Google" id="ProtNLM"/>
    </source>
</evidence>
<evidence type="ECO:0000313" key="1">
    <source>
        <dbReference type="EMBL" id="BCS20111.1"/>
    </source>
</evidence>
<name>A0A7R8AII4_9EURO</name>
<reference evidence="1" key="2">
    <citation type="submission" date="2021-02" db="EMBL/GenBank/DDBJ databases">
        <title>Aspergillus puulaauensis MK2 genome sequence.</title>
        <authorList>
            <person name="Futagami T."/>
            <person name="Mori K."/>
            <person name="Kadooka C."/>
            <person name="Tanaka T."/>
        </authorList>
    </citation>
    <scope>NUCLEOTIDE SEQUENCE</scope>
    <source>
        <strain evidence="1">MK2</strain>
    </source>
</reference>
<dbReference type="PANTHER" id="PTHR42905">
    <property type="entry name" value="PHOSPHOENOLPYRUVATE CARBOXYLASE"/>
    <property type="match status" value="1"/>
</dbReference>
<sequence length="261" mass="27817">MSINIRQNELAIRFRNLHVPGQPLVLTNVYDAATSSFIANHPATAAIATASFAIAASQGIADSELTLSQNIQSVRSIAASLTVDGLPKLPLSVDVQDGYDVAETIKEVIKLGAVGCNIEDLNNSTNQVRPLPEAINRIELALRTARDLGVPEFVINARTDIIASGGSIEDAIERGKAFLKAGACTVFVWGGPGGRGVSREEIEKLVSALDGKINVKLVLKDGYLTIPELKQLGVARVSMGPELYKAAMRAFEQTANELLNL</sequence>
<dbReference type="EMBL" id="AP024444">
    <property type="protein sequence ID" value="BCS20111.1"/>
    <property type="molecule type" value="Genomic_DNA"/>
</dbReference>
<dbReference type="GO" id="GO:0003824">
    <property type="term" value="F:catalytic activity"/>
    <property type="evidence" value="ECO:0007669"/>
    <property type="project" value="InterPro"/>
</dbReference>
<dbReference type="Pfam" id="PF13714">
    <property type="entry name" value="PEP_mutase"/>
    <property type="match status" value="1"/>
</dbReference>
<proteinExistence type="predicted"/>
<dbReference type="Gene3D" id="3.20.20.60">
    <property type="entry name" value="Phosphoenolpyruvate-binding domains"/>
    <property type="match status" value="1"/>
</dbReference>
<reference evidence="1" key="1">
    <citation type="submission" date="2021-01" db="EMBL/GenBank/DDBJ databases">
        <authorList>
            <consortium name="Aspergillus puulaauensis MK2 genome sequencing consortium"/>
            <person name="Kazuki M."/>
            <person name="Futagami T."/>
        </authorList>
    </citation>
    <scope>NUCLEOTIDE SEQUENCE</scope>
    <source>
        <strain evidence="1">MK2</strain>
    </source>
</reference>
<protein>
    <recommendedName>
        <fullName evidence="3">Carboxyphosphonoenolpyruvate phosphonomutase-like protein</fullName>
    </recommendedName>
</protein>